<keyword evidence="4 6" id="KW-0472">Membrane</keyword>
<protein>
    <recommendedName>
        <fullName evidence="7">Amino acid transporter transmembrane domain-containing protein</fullName>
    </recommendedName>
</protein>
<dbReference type="GO" id="GO:0015179">
    <property type="term" value="F:L-amino acid transmembrane transporter activity"/>
    <property type="evidence" value="ECO:0007669"/>
    <property type="project" value="TreeGrafter"/>
</dbReference>
<proteinExistence type="predicted"/>
<keyword evidence="3 6" id="KW-1133">Transmembrane helix</keyword>
<feature type="transmembrane region" description="Helical" evidence="6">
    <location>
        <begin position="210"/>
        <end position="234"/>
    </location>
</feature>
<evidence type="ECO:0000256" key="6">
    <source>
        <dbReference type="SAM" id="Phobius"/>
    </source>
</evidence>
<dbReference type="InterPro" id="IPR013057">
    <property type="entry name" value="AA_transpt_TM"/>
</dbReference>
<evidence type="ECO:0000256" key="2">
    <source>
        <dbReference type="ARBA" id="ARBA00022692"/>
    </source>
</evidence>
<feature type="domain" description="Amino acid transporter transmembrane" evidence="7">
    <location>
        <begin position="180"/>
        <end position="581"/>
    </location>
</feature>
<feature type="transmembrane region" description="Helical" evidence="6">
    <location>
        <begin position="523"/>
        <end position="543"/>
    </location>
</feature>
<sequence>MPKPPKGTIGKITAVCGSFLFIHNSSVCVLREWLCCCAGKSVSRASCFVVRPCACVVSNQRHRRALREKKEIVLFLFFPIGSSTTMEDFTPLINLQGARKMKNEREPLLGHAADGGSNGSGLDAAEHQRLLARPDLRSSPENMIVDPSNDTDSLVAKEDPTYGSSSGEPYEPSMHRTLEHPTTNLDTMIHLLKGNIGTGILAMPDAFKHAGLYVGLFGTLFMGAVCTHCMHMLVNCSHELCRRLQVPSLSFADVCQRAFESGPIGLRRYSKLATNLINMFLVITQLGFCCVYFVFVAANLREVIAHYFFDLHTRIYLLLLLIPMVLLNLVKNLKYLTPISLIAALLTVTGLSCTFYYMLQDLPNTHTVKPYSSWAQLPLYFGTAIYAFEGIGMVLPLENNMKTPEDFGGWSGVLNTGMVIVACLYTAVGFFGYLKYGDSVKGSITLNLPGDEFIAQLVRIMMALAIFFSYSLQFFVPMSILNPHIRRRLHTEQSRLIGEYLARVSLVVFTFILAAMIPNLGAVISLVGAVSSSTLALIFPPLIEIVTFWPDKLGRHYWVLWKDIAIMVFGILGFIFGTYTSVAQILNPDLV</sequence>
<keyword evidence="2 6" id="KW-0812">Transmembrane</keyword>
<feature type="transmembrane region" description="Helical" evidence="6">
    <location>
        <begin position="379"/>
        <end position="397"/>
    </location>
</feature>
<feature type="transmembrane region" description="Helical" evidence="6">
    <location>
        <begin position="497"/>
        <end position="517"/>
    </location>
</feature>
<feature type="transmembrane region" description="Helical" evidence="6">
    <location>
        <begin position="564"/>
        <end position="586"/>
    </location>
</feature>
<accession>A0A182UUY5</accession>
<evidence type="ECO:0000256" key="1">
    <source>
        <dbReference type="ARBA" id="ARBA00004141"/>
    </source>
</evidence>
<dbReference type="GO" id="GO:0005774">
    <property type="term" value="C:vacuolar membrane"/>
    <property type="evidence" value="ECO:0007669"/>
    <property type="project" value="TreeGrafter"/>
</dbReference>
<dbReference type="VEuPathDB" id="VectorBase:AMEM004097"/>
<feature type="transmembrane region" description="Helical" evidence="6">
    <location>
        <begin position="276"/>
        <end position="298"/>
    </location>
</feature>
<feature type="transmembrane region" description="Helical" evidence="6">
    <location>
        <begin position="304"/>
        <end position="327"/>
    </location>
</feature>
<dbReference type="PANTHER" id="PTHR22950:SF349">
    <property type="entry name" value="AMINO ACID TRANSPORTER TRANSMEMBRANE DOMAIN-CONTAINING PROTEIN"/>
    <property type="match status" value="1"/>
</dbReference>
<feature type="transmembrane region" description="Helical" evidence="6">
    <location>
        <begin position="453"/>
        <end position="476"/>
    </location>
</feature>
<organism evidence="8 9">
    <name type="scientific">Anopheles merus</name>
    <name type="common">Mosquito</name>
    <dbReference type="NCBI Taxonomy" id="30066"/>
    <lineage>
        <taxon>Eukaryota</taxon>
        <taxon>Metazoa</taxon>
        <taxon>Ecdysozoa</taxon>
        <taxon>Arthropoda</taxon>
        <taxon>Hexapoda</taxon>
        <taxon>Insecta</taxon>
        <taxon>Pterygota</taxon>
        <taxon>Neoptera</taxon>
        <taxon>Endopterygota</taxon>
        <taxon>Diptera</taxon>
        <taxon>Nematocera</taxon>
        <taxon>Culicoidea</taxon>
        <taxon>Culicidae</taxon>
        <taxon>Anophelinae</taxon>
        <taxon>Anopheles</taxon>
    </lineage>
</organism>
<keyword evidence="9" id="KW-1185">Reference proteome</keyword>
<evidence type="ECO:0000313" key="9">
    <source>
        <dbReference type="Proteomes" id="UP000075903"/>
    </source>
</evidence>
<evidence type="ECO:0000313" key="8">
    <source>
        <dbReference type="EnsemblMetazoa" id="AMEM004097-PA"/>
    </source>
</evidence>
<evidence type="ECO:0000256" key="3">
    <source>
        <dbReference type="ARBA" id="ARBA00022989"/>
    </source>
</evidence>
<dbReference type="Proteomes" id="UP000075903">
    <property type="component" value="Unassembled WGS sequence"/>
</dbReference>
<dbReference type="AlphaFoldDB" id="A0A182UUY5"/>
<feature type="transmembrane region" description="Helical" evidence="6">
    <location>
        <begin position="409"/>
        <end position="433"/>
    </location>
</feature>
<comment type="subcellular location">
    <subcellularLocation>
        <location evidence="1">Membrane</location>
        <topology evidence="1">Multi-pass membrane protein</topology>
    </subcellularLocation>
</comment>
<dbReference type="STRING" id="30066.A0A182UUY5"/>
<evidence type="ECO:0000256" key="4">
    <source>
        <dbReference type="ARBA" id="ARBA00023136"/>
    </source>
</evidence>
<dbReference type="PANTHER" id="PTHR22950">
    <property type="entry name" value="AMINO ACID TRANSPORTER"/>
    <property type="match status" value="1"/>
</dbReference>
<feature type="region of interest" description="Disordered" evidence="5">
    <location>
        <begin position="136"/>
        <end position="173"/>
    </location>
</feature>
<evidence type="ECO:0000256" key="5">
    <source>
        <dbReference type="SAM" id="MobiDB-lite"/>
    </source>
</evidence>
<feature type="transmembrane region" description="Helical" evidence="6">
    <location>
        <begin position="339"/>
        <end position="359"/>
    </location>
</feature>
<evidence type="ECO:0000259" key="7">
    <source>
        <dbReference type="Pfam" id="PF01490"/>
    </source>
</evidence>
<reference evidence="8" key="1">
    <citation type="submission" date="2020-05" db="UniProtKB">
        <authorList>
            <consortium name="EnsemblMetazoa"/>
        </authorList>
    </citation>
    <scope>IDENTIFICATION</scope>
    <source>
        <strain evidence="8">MAF</strain>
    </source>
</reference>
<dbReference type="Pfam" id="PF01490">
    <property type="entry name" value="Aa_trans"/>
    <property type="match status" value="1"/>
</dbReference>
<dbReference type="EnsemblMetazoa" id="AMEM004097-RA">
    <property type="protein sequence ID" value="AMEM004097-PA"/>
    <property type="gene ID" value="AMEM004097"/>
</dbReference>
<name>A0A182UUY5_ANOME</name>
<dbReference type="VEuPathDB" id="VectorBase:AMEM21_000905"/>